<dbReference type="InterPro" id="IPR004477">
    <property type="entry name" value="ComEC_N"/>
</dbReference>
<comment type="subcellular location">
    <subcellularLocation>
        <location evidence="1">Cell membrane</location>
        <topology evidence="1">Multi-pass membrane protein</topology>
    </subcellularLocation>
</comment>
<dbReference type="RefSeq" id="WP_015615367.1">
    <property type="nucleotide sequence ID" value="NC_021182.1"/>
</dbReference>
<dbReference type="PANTHER" id="PTHR30619:SF1">
    <property type="entry name" value="RECOMBINATION PROTEIN 2"/>
    <property type="match status" value="1"/>
</dbReference>
<evidence type="ECO:0000313" key="8">
    <source>
        <dbReference type="EMBL" id="AGK97060.1"/>
    </source>
</evidence>
<feature type="transmembrane region" description="Helical" evidence="6">
    <location>
        <begin position="27"/>
        <end position="43"/>
    </location>
</feature>
<feature type="transmembrane region" description="Helical" evidence="6">
    <location>
        <begin position="282"/>
        <end position="300"/>
    </location>
</feature>
<feature type="domain" description="ComEC/Rec2-related protein" evidence="7">
    <location>
        <begin position="176"/>
        <end position="418"/>
    </location>
</feature>
<evidence type="ECO:0000256" key="2">
    <source>
        <dbReference type="ARBA" id="ARBA00022475"/>
    </source>
</evidence>
<feature type="transmembrane region" description="Helical" evidence="6">
    <location>
        <begin position="49"/>
        <end position="67"/>
    </location>
</feature>
<dbReference type="HOGENOM" id="CLU_032033_1_0_9"/>
<evidence type="ECO:0000256" key="1">
    <source>
        <dbReference type="ARBA" id="ARBA00004651"/>
    </source>
</evidence>
<dbReference type="InterPro" id="IPR052159">
    <property type="entry name" value="Competence_DNA_uptake"/>
</dbReference>
<feature type="transmembrane region" description="Helical" evidence="6">
    <location>
        <begin position="377"/>
        <end position="396"/>
    </location>
</feature>
<keyword evidence="9" id="KW-1185">Reference proteome</keyword>
<dbReference type="PATRIC" id="fig|86416.3.peg.2159"/>
<evidence type="ECO:0000256" key="5">
    <source>
        <dbReference type="ARBA" id="ARBA00023136"/>
    </source>
</evidence>
<dbReference type="OrthoDB" id="9761531at2"/>
<feature type="transmembrane region" description="Helical" evidence="6">
    <location>
        <begin position="402"/>
        <end position="423"/>
    </location>
</feature>
<name>R4KBS1_CLOPA</name>
<organism evidence="8 9">
    <name type="scientific">Clostridium pasteurianum BC1</name>
    <dbReference type="NCBI Taxonomy" id="86416"/>
    <lineage>
        <taxon>Bacteria</taxon>
        <taxon>Bacillati</taxon>
        <taxon>Bacillota</taxon>
        <taxon>Clostridia</taxon>
        <taxon>Eubacteriales</taxon>
        <taxon>Clostridiaceae</taxon>
        <taxon>Clostridium</taxon>
    </lineage>
</organism>
<dbReference type="STRING" id="86416.Clopa_2183"/>
<dbReference type="AlphaFoldDB" id="R4KBS1"/>
<keyword evidence="4 6" id="KW-1133">Transmembrane helix</keyword>
<gene>
    <name evidence="8" type="ORF">Clopa_2183</name>
</gene>
<dbReference type="PANTHER" id="PTHR30619">
    <property type="entry name" value="DNA INTERNALIZATION/COMPETENCE PROTEIN COMEC/REC2"/>
    <property type="match status" value="1"/>
</dbReference>
<evidence type="ECO:0000259" key="7">
    <source>
        <dbReference type="Pfam" id="PF03772"/>
    </source>
</evidence>
<feature type="transmembrane region" description="Helical" evidence="6">
    <location>
        <begin position="5"/>
        <end position="22"/>
    </location>
</feature>
<feature type="transmembrane region" description="Helical" evidence="6">
    <location>
        <begin position="194"/>
        <end position="211"/>
    </location>
</feature>
<evidence type="ECO:0000256" key="3">
    <source>
        <dbReference type="ARBA" id="ARBA00022692"/>
    </source>
</evidence>
<feature type="transmembrane region" description="Helical" evidence="6">
    <location>
        <begin position="217"/>
        <end position="239"/>
    </location>
</feature>
<dbReference type="NCBIfam" id="TIGR00360">
    <property type="entry name" value="ComEC_N-term"/>
    <property type="match status" value="1"/>
</dbReference>
<reference evidence="8 9" key="1">
    <citation type="submission" date="2012-01" db="EMBL/GenBank/DDBJ databases">
        <title>Complete sequence of chromosome of Clostridium pasteurianum BC1.</title>
        <authorList>
            <consortium name="US DOE Joint Genome Institute"/>
            <person name="Lucas S."/>
            <person name="Han J."/>
            <person name="Lapidus A."/>
            <person name="Cheng J.-F."/>
            <person name="Goodwin L."/>
            <person name="Pitluck S."/>
            <person name="Peters L."/>
            <person name="Mikhailova N."/>
            <person name="Teshima H."/>
            <person name="Detter J.C."/>
            <person name="Han C."/>
            <person name="Tapia R."/>
            <person name="Land M."/>
            <person name="Hauser L."/>
            <person name="Kyrpides N."/>
            <person name="Ivanova N."/>
            <person name="Pagani I."/>
            <person name="Dunn J."/>
            <person name="Taghavi S."/>
            <person name="Francis A."/>
            <person name="van der Lelie D."/>
            <person name="Woyke T."/>
        </authorList>
    </citation>
    <scope>NUCLEOTIDE SEQUENCE [LARGE SCALE GENOMIC DNA]</scope>
    <source>
        <strain evidence="8 9">BC1</strain>
    </source>
</reference>
<dbReference type="GO" id="GO:0005886">
    <property type="term" value="C:plasma membrane"/>
    <property type="evidence" value="ECO:0007669"/>
    <property type="project" value="UniProtKB-SubCell"/>
</dbReference>
<evidence type="ECO:0000256" key="6">
    <source>
        <dbReference type="SAM" id="Phobius"/>
    </source>
</evidence>
<keyword evidence="5 6" id="KW-0472">Membrane</keyword>
<dbReference type="Pfam" id="PF03772">
    <property type="entry name" value="Competence"/>
    <property type="match status" value="1"/>
</dbReference>
<keyword evidence="2" id="KW-1003">Cell membrane</keyword>
<keyword evidence="3 6" id="KW-0812">Transmembrane</keyword>
<feature type="transmembrane region" description="Helical" evidence="6">
    <location>
        <begin position="430"/>
        <end position="449"/>
    </location>
</feature>
<proteinExistence type="predicted"/>
<sequence length="592" mass="67562">MDKPLIYFCISMVIGCLCAFILKNNLVLDVAIAASFFICIFLTCEKKYTLIMVGFFILGFLSFNFYFDINLDNKSSYTVRIITKNKFYAVGSYEGRNINISGNIFDVNEGEKIRATGEFKKDIDYSKGNLGTLKVKYIENSQEDIISHLYSFRKNIYRKFYWRLGENNTAKIMSVAFGDTSYLSMEDKYDFKKLGIVHVISVSGLHMVIIFKSLESFLNLEISIIVAAIYAIFTGAQAATLRSLIMIIILKLSKKFSKNYDAFSALSMAAMVLLMAKPYYVIDIGFALSFLSTLGISLFYKKLSKILYRLPDKINESVSLTLSAQSLSMPYVLFTIKNFALGFLLGDLFLIPMYSVIVVLSNIALVTCFIQPIFNILCMLINIVMAAISGGTSLLVKISPPMVYMSTINIIFILSLYPCYIFIKKGYEKFKFAPIILGLAIIIYQYNFFPKIDQVSLKSGSGFIVRYKGNNILISNYKIDNDEEKSELQGRFNVNSFMTNFEADYKIIINKKYLIYIPKAQGINNVIQVTSLDNNSSVIDLRGDRLRYKTVNWIENYAIMKIDINKENKKIDLPKSNIDFEIFMDKVIVYEY</sequence>
<dbReference type="EMBL" id="CP003261">
    <property type="protein sequence ID" value="AGK97060.1"/>
    <property type="molecule type" value="Genomic_DNA"/>
</dbReference>
<dbReference type="Proteomes" id="UP000013523">
    <property type="component" value="Chromosome"/>
</dbReference>
<accession>R4KBS1</accession>
<evidence type="ECO:0000256" key="4">
    <source>
        <dbReference type="ARBA" id="ARBA00022989"/>
    </source>
</evidence>
<dbReference type="KEGG" id="cpas:Clopa_2183"/>
<protein>
    <submittedName>
        <fullName evidence="8">ComEC/Rec2-related protein</fullName>
    </submittedName>
</protein>
<dbReference type="eggNOG" id="COG0658">
    <property type="taxonomic scope" value="Bacteria"/>
</dbReference>
<evidence type="ECO:0000313" key="9">
    <source>
        <dbReference type="Proteomes" id="UP000013523"/>
    </source>
</evidence>
<dbReference type="PROSITE" id="PS51257">
    <property type="entry name" value="PROKAR_LIPOPROTEIN"/>
    <property type="match status" value="1"/>
</dbReference>